<dbReference type="EMBL" id="PVWP01000004">
    <property type="protein sequence ID" value="PSB37924.1"/>
    <property type="molecule type" value="Genomic_DNA"/>
</dbReference>
<dbReference type="InterPro" id="IPR023408">
    <property type="entry name" value="MscS_beta-dom_sf"/>
</dbReference>
<evidence type="ECO:0000256" key="6">
    <source>
        <dbReference type="ARBA" id="ARBA00023136"/>
    </source>
</evidence>
<feature type="transmembrane region" description="Helical" evidence="7">
    <location>
        <begin position="129"/>
        <end position="150"/>
    </location>
</feature>
<evidence type="ECO:0000313" key="9">
    <source>
        <dbReference type="EMBL" id="PSB37924.1"/>
    </source>
</evidence>
<evidence type="ECO:0000256" key="1">
    <source>
        <dbReference type="ARBA" id="ARBA00004651"/>
    </source>
</evidence>
<dbReference type="RefSeq" id="WP_106220637.1">
    <property type="nucleotide sequence ID" value="NZ_PVWP01000004.1"/>
</dbReference>
<dbReference type="SUPFAM" id="SSF50182">
    <property type="entry name" value="Sm-like ribonucleoproteins"/>
    <property type="match status" value="1"/>
</dbReference>
<evidence type="ECO:0000313" key="10">
    <source>
        <dbReference type="Proteomes" id="UP000238218"/>
    </source>
</evidence>
<comment type="subcellular location">
    <subcellularLocation>
        <location evidence="1">Cell membrane</location>
        <topology evidence="1">Multi-pass membrane protein</topology>
    </subcellularLocation>
</comment>
<evidence type="ECO:0000256" key="4">
    <source>
        <dbReference type="ARBA" id="ARBA00022692"/>
    </source>
</evidence>
<reference evidence="9 10" key="2">
    <citation type="submission" date="2018-03" db="EMBL/GenBank/DDBJ databases">
        <title>The ancient ancestry and fast evolution of plastids.</title>
        <authorList>
            <person name="Moore K.R."/>
            <person name="Magnabosco C."/>
            <person name="Momper L."/>
            <person name="Gold D.A."/>
            <person name="Bosak T."/>
            <person name="Fournier G.P."/>
        </authorList>
    </citation>
    <scope>NUCLEOTIDE SEQUENCE [LARGE SCALE GENOMIC DNA]</scope>
    <source>
        <strain evidence="9 10">CCALA 015</strain>
    </source>
</reference>
<dbReference type="PANTHER" id="PTHR30566">
    <property type="entry name" value="YNAI-RELATED MECHANOSENSITIVE ION CHANNEL"/>
    <property type="match status" value="1"/>
</dbReference>
<keyword evidence="5 7" id="KW-1133">Transmembrane helix</keyword>
<dbReference type="Gene3D" id="2.30.30.60">
    <property type="match status" value="1"/>
</dbReference>
<dbReference type="PANTHER" id="PTHR30566:SF25">
    <property type="entry name" value="INNER MEMBRANE PROTEIN"/>
    <property type="match status" value="1"/>
</dbReference>
<keyword evidence="3" id="KW-1003">Cell membrane</keyword>
<dbReference type="SUPFAM" id="SSF82689">
    <property type="entry name" value="Mechanosensitive channel protein MscS (YggB), C-terminal domain"/>
    <property type="match status" value="1"/>
</dbReference>
<feature type="transmembrane region" description="Helical" evidence="7">
    <location>
        <begin position="90"/>
        <end position="108"/>
    </location>
</feature>
<dbReference type="InterPro" id="IPR011014">
    <property type="entry name" value="MscS_channel_TM-2"/>
</dbReference>
<comment type="caution">
    <text evidence="9">The sequence shown here is derived from an EMBL/GenBank/DDBJ whole genome shotgun (WGS) entry which is preliminary data.</text>
</comment>
<dbReference type="InterPro" id="IPR010920">
    <property type="entry name" value="LSM_dom_sf"/>
</dbReference>
<evidence type="ECO:0000259" key="8">
    <source>
        <dbReference type="Pfam" id="PF00924"/>
    </source>
</evidence>
<gene>
    <name evidence="9" type="ORF">C7B81_07435</name>
</gene>
<feature type="transmembrane region" description="Helical" evidence="7">
    <location>
        <begin position="50"/>
        <end position="70"/>
    </location>
</feature>
<organism evidence="9 10">
    <name type="scientific">Aphanothece cf. minutissima CCALA 015</name>
    <dbReference type="NCBI Taxonomy" id="2107695"/>
    <lineage>
        <taxon>Bacteria</taxon>
        <taxon>Bacillati</taxon>
        <taxon>Cyanobacteriota</taxon>
        <taxon>Cyanophyceae</taxon>
        <taxon>Oscillatoriophycideae</taxon>
        <taxon>Chroococcales</taxon>
        <taxon>Aphanothecaceae</taxon>
        <taxon>Aphanothece</taxon>
    </lineage>
</organism>
<feature type="transmembrane region" description="Helical" evidence="7">
    <location>
        <begin position="156"/>
        <end position="176"/>
    </location>
</feature>
<keyword evidence="4 7" id="KW-0812">Transmembrane</keyword>
<keyword evidence="6 7" id="KW-0472">Membrane</keyword>
<evidence type="ECO:0000256" key="2">
    <source>
        <dbReference type="ARBA" id="ARBA00008017"/>
    </source>
</evidence>
<reference evidence="9 10" key="1">
    <citation type="submission" date="2018-02" db="EMBL/GenBank/DDBJ databases">
        <authorList>
            <person name="Moore K."/>
            <person name="Momper L."/>
        </authorList>
    </citation>
    <scope>NUCLEOTIDE SEQUENCE [LARGE SCALE GENOMIC DNA]</scope>
    <source>
        <strain evidence="9 10">CCALA 015</strain>
    </source>
</reference>
<comment type="similarity">
    <text evidence="2">Belongs to the MscS (TC 1.A.23) family.</text>
</comment>
<name>A0ABX5F8D0_9CHRO</name>
<dbReference type="SUPFAM" id="SSF82861">
    <property type="entry name" value="Mechanosensitive channel protein MscS (YggB), transmembrane region"/>
    <property type="match status" value="1"/>
</dbReference>
<dbReference type="InterPro" id="IPR011066">
    <property type="entry name" value="MscS_channel_C_sf"/>
</dbReference>
<feature type="transmembrane region" description="Helical" evidence="7">
    <location>
        <begin position="6"/>
        <end position="29"/>
    </location>
</feature>
<sequence>MQEAGIALLLALARVLLGSLVVWLLVRLLRSRLRRFDRRSGAALGRDARIVPLLLSSLASLGYLAMVVWGWRSLVRSWEVLRVDPGPDRLVEGAALLVATVLVVRLINRSLLLLLERSLQRLGREEQTSTLRALAPMIRALFWGLGTLVFLQKQGVPLGAVYASLAGAGIGIGLALRGPMSHFINYLTIVIDKPFQIGDLIGFADVLGPVERVGIRSSSIRSLSGERIVIGNEELLQKTIRNFGDLPRRRVAHTLRLSDRMAADKAASIAGLVEGVVRAHPPATFDHCHFIRFVEGALEFQFVFFVPESDVTVYLDLQQAINLGILEAFQSQGIDFAPSPQDPASPRISPAPG</sequence>
<dbReference type="Gene3D" id="1.10.287.1260">
    <property type="match status" value="1"/>
</dbReference>
<keyword evidence="10" id="KW-1185">Reference proteome</keyword>
<evidence type="ECO:0000256" key="7">
    <source>
        <dbReference type="SAM" id="Phobius"/>
    </source>
</evidence>
<accession>A0ABX5F8D0</accession>
<evidence type="ECO:0000256" key="5">
    <source>
        <dbReference type="ARBA" id="ARBA00022989"/>
    </source>
</evidence>
<proteinExistence type="inferred from homology"/>
<dbReference type="Proteomes" id="UP000238218">
    <property type="component" value="Unassembled WGS sequence"/>
</dbReference>
<dbReference type="Pfam" id="PF00924">
    <property type="entry name" value="MS_channel_2nd"/>
    <property type="match status" value="1"/>
</dbReference>
<feature type="domain" description="Mechanosensitive ion channel MscS" evidence="8">
    <location>
        <begin position="181"/>
        <end position="243"/>
    </location>
</feature>
<protein>
    <submittedName>
        <fullName evidence="9">Small-conductance mechanosensitive channel</fullName>
    </submittedName>
</protein>
<dbReference type="InterPro" id="IPR006685">
    <property type="entry name" value="MscS_channel_2nd"/>
</dbReference>
<evidence type="ECO:0000256" key="3">
    <source>
        <dbReference type="ARBA" id="ARBA00022475"/>
    </source>
</evidence>